<dbReference type="NCBIfam" id="NF033521">
    <property type="entry name" value="lasso_leader_L3"/>
    <property type="match status" value="1"/>
</dbReference>
<dbReference type="RefSeq" id="WP_248866032.1">
    <property type="nucleotide sequence ID" value="NZ_CP086322.1"/>
</dbReference>
<keyword evidence="3" id="KW-1185">Reference proteome</keyword>
<evidence type="ECO:0000313" key="3">
    <source>
        <dbReference type="Proteomes" id="UP000830115"/>
    </source>
</evidence>
<dbReference type="Proteomes" id="UP000830115">
    <property type="component" value="Chromosome"/>
</dbReference>
<gene>
    <name evidence="2" type="ORF">K9S39_27845</name>
</gene>
<feature type="region of interest" description="Disordered" evidence="1">
    <location>
        <begin position="1"/>
        <end position="32"/>
    </location>
</feature>
<sequence length="93" mass="10282">MQDLMQELLQELQQPREHAGYGGHVGYGEHAGYTEQVEQAECGGDVEHAECGGDVEQVEYEVPELADVGDFAELTPGLVGWHHDAFGGHFWQE</sequence>
<dbReference type="EMBL" id="CP086322">
    <property type="protein sequence ID" value="UQA95161.1"/>
    <property type="molecule type" value="Genomic_DNA"/>
</dbReference>
<reference evidence="2" key="1">
    <citation type="submission" date="2021-10" db="EMBL/GenBank/DDBJ databases">
        <title>Streptomyces nigrumlapis sp.nov.,an antimicrobial producing actinobacterium isolated from Black Gobi rocks.</title>
        <authorList>
            <person name="Wen Y."/>
            <person name="Zhang W."/>
            <person name="Liu X.G."/>
        </authorList>
    </citation>
    <scope>NUCLEOTIDE SEQUENCE</scope>
    <source>
        <strain evidence="2">ST13-2-2</strain>
    </source>
</reference>
<evidence type="ECO:0000256" key="1">
    <source>
        <dbReference type="SAM" id="MobiDB-lite"/>
    </source>
</evidence>
<feature type="compositionally biased region" description="Low complexity" evidence="1">
    <location>
        <begin position="1"/>
        <end position="13"/>
    </location>
</feature>
<name>A0ABY4MFQ3_9ACTN</name>
<protein>
    <submittedName>
        <fullName evidence="2">Lasso RiPP family leader peptide-containing protein</fullName>
    </submittedName>
</protein>
<proteinExistence type="predicted"/>
<accession>A0ABY4MFQ3</accession>
<organism evidence="2 3">
    <name type="scientific">Streptomyces halobius</name>
    <dbReference type="NCBI Taxonomy" id="2879846"/>
    <lineage>
        <taxon>Bacteria</taxon>
        <taxon>Bacillati</taxon>
        <taxon>Actinomycetota</taxon>
        <taxon>Actinomycetes</taxon>
        <taxon>Kitasatosporales</taxon>
        <taxon>Streptomycetaceae</taxon>
        <taxon>Streptomyces</taxon>
    </lineage>
</organism>
<evidence type="ECO:0000313" key="2">
    <source>
        <dbReference type="EMBL" id="UQA95161.1"/>
    </source>
</evidence>